<dbReference type="Proteomes" id="UP000485562">
    <property type="component" value="Unassembled WGS sequence"/>
</dbReference>
<dbReference type="EMBL" id="MWDQ01000066">
    <property type="protein sequence ID" value="OQB73745.1"/>
    <property type="molecule type" value="Genomic_DNA"/>
</dbReference>
<organism evidence="1">
    <name type="scientific">candidate division TA06 bacterium ADurb.Bin131</name>
    <dbReference type="NCBI Taxonomy" id="1852827"/>
    <lineage>
        <taxon>Bacteria</taxon>
        <taxon>Bacteria division TA06</taxon>
    </lineage>
</organism>
<protein>
    <submittedName>
        <fullName evidence="1">Uncharacterized protein</fullName>
    </submittedName>
</protein>
<reference evidence="1" key="1">
    <citation type="submission" date="2017-02" db="EMBL/GenBank/DDBJ databases">
        <title>Delving into the versatile metabolic prowess of the omnipresent phylum Bacteroidetes.</title>
        <authorList>
            <person name="Nobu M.K."/>
            <person name="Mei R."/>
            <person name="Narihiro T."/>
            <person name="Kuroda K."/>
            <person name="Liu W.-T."/>
        </authorList>
    </citation>
    <scope>NUCLEOTIDE SEQUENCE</scope>
    <source>
        <strain evidence="1">ADurb.Bin131</strain>
    </source>
</reference>
<accession>A0A1V6CA28</accession>
<evidence type="ECO:0000313" key="1">
    <source>
        <dbReference type="EMBL" id="OQB73745.1"/>
    </source>
</evidence>
<proteinExistence type="predicted"/>
<sequence length="144" mass="17054">MQRKNGLISLSDRITKGIIEFCGNVVFEFDAISIYIKNKLIVPRNYGSSRDISKYEEKALFENEWSSPKELKFDLANMNKVLLITSRHFKELAFKDVVKVLRDKSIKYIFLSERLLSENNVSDMRIYILRMRSWKEFNRAAKYV</sequence>
<gene>
    <name evidence="1" type="ORF">BWX89_00791</name>
</gene>
<comment type="caution">
    <text evidence="1">The sequence shown here is derived from an EMBL/GenBank/DDBJ whole genome shotgun (WGS) entry which is preliminary data.</text>
</comment>
<name>A0A1V6CA28_UNCT6</name>
<dbReference type="AlphaFoldDB" id="A0A1V6CA28"/>